<dbReference type="WBParaSite" id="TREG1_61720.1">
    <property type="protein sequence ID" value="TREG1_61720.1"/>
    <property type="gene ID" value="TREG1_61720"/>
</dbReference>
<keyword evidence="5" id="KW-0472">Membrane</keyword>
<reference evidence="7" key="1">
    <citation type="submission" date="2022-06" db="EMBL/GenBank/DDBJ databases">
        <authorList>
            <person name="Berger JAMES D."/>
            <person name="Berger JAMES D."/>
        </authorList>
    </citation>
    <scope>NUCLEOTIDE SEQUENCE [LARGE SCALE GENOMIC DNA]</scope>
</reference>
<dbReference type="Pfam" id="PF09790">
    <property type="entry name" value="Hyccin"/>
    <property type="match status" value="1"/>
</dbReference>
<dbReference type="GO" id="GO:0046854">
    <property type="term" value="P:phosphatidylinositol phosphate biosynthetic process"/>
    <property type="evidence" value="ECO:0007669"/>
    <property type="project" value="TreeGrafter"/>
</dbReference>
<keyword evidence="4" id="KW-0963">Cytoplasm</keyword>
<accession>A0AA85JWF0</accession>
<reference evidence="8" key="2">
    <citation type="submission" date="2023-11" db="UniProtKB">
        <authorList>
            <consortium name="WormBaseParasite"/>
        </authorList>
    </citation>
    <scope>IDENTIFICATION</scope>
</reference>
<name>A0AA85JWF0_TRIRE</name>
<evidence type="ECO:0000256" key="5">
    <source>
        <dbReference type="ARBA" id="ARBA00023136"/>
    </source>
</evidence>
<evidence type="ECO:0000256" key="1">
    <source>
        <dbReference type="ARBA" id="ARBA00004236"/>
    </source>
</evidence>
<dbReference type="InterPro" id="IPR018619">
    <property type="entry name" value="Hyccin"/>
</dbReference>
<dbReference type="Proteomes" id="UP000050795">
    <property type="component" value="Unassembled WGS sequence"/>
</dbReference>
<protein>
    <submittedName>
        <fullName evidence="8">Uncharacterized protein</fullName>
    </submittedName>
</protein>
<evidence type="ECO:0000256" key="3">
    <source>
        <dbReference type="ARBA" id="ARBA00022475"/>
    </source>
</evidence>
<evidence type="ECO:0000313" key="8">
    <source>
        <dbReference type="WBParaSite" id="TREG1_61720.1"/>
    </source>
</evidence>
<evidence type="ECO:0000256" key="4">
    <source>
        <dbReference type="ARBA" id="ARBA00022490"/>
    </source>
</evidence>
<dbReference type="GO" id="GO:0005886">
    <property type="term" value="C:plasma membrane"/>
    <property type="evidence" value="ECO:0007669"/>
    <property type="project" value="UniProtKB-SubCell"/>
</dbReference>
<evidence type="ECO:0000256" key="2">
    <source>
        <dbReference type="ARBA" id="ARBA00004514"/>
    </source>
</evidence>
<dbReference type="PANTHER" id="PTHR31220">
    <property type="entry name" value="HYCCIN RELATED"/>
    <property type="match status" value="1"/>
</dbReference>
<keyword evidence="3" id="KW-1003">Cell membrane</keyword>
<comment type="similarity">
    <text evidence="6">Belongs to the Hyccin family.</text>
</comment>
<evidence type="ECO:0000313" key="7">
    <source>
        <dbReference type="Proteomes" id="UP000050795"/>
    </source>
</evidence>
<dbReference type="PANTHER" id="PTHR31220:SF1">
    <property type="entry name" value="GH21176P"/>
    <property type="match status" value="1"/>
</dbReference>
<keyword evidence="7" id="KW-1185">Reference proteome</keyword>
<sequence>MPSKLSKWLSAYKPSSRESMDELIEWMYSSAKLVDDIEETFEKLVSTSVISDVCQRLFAFYKSGLPPLQNFVILLLPSLLHTYLCHSYEDNTSVFQVKKSVSSQTESSQSSLLTSLSLLESCLLSICNCYLAKSGPIKGEFECFGSDINNFRLPSLTTPSVFHNPVSIRETIERTDANVKCENDNQSQPFRLSAIICLIQNYLEMLSTLDLQNSVVSVLAFHSLSRFSKLSSRLASLSKRPRIPTSSSLLMILLNCCDLILFKLDNLDKCSPNSSSGNRPIEFIRSSVLDSILEINNRAAHHCFPSCLLVCQSLLHYRGIYYGYRDRKPKLTDALTRDI</sequence>
<comment type="subcellular location">
    <subcellularLocation>
        <location evidence="1">Cell membrane</location>
    </subcellularLocation>
    <subcellularLocation>
        <location evidence="2">Cytoplasm</location>
        <location evidence="2">Cytosol</location>
    </subcellularLocation>
</comment>
<dbReference type="GO" id="GO:0005829">
    <property type="term" value="C:cytosol"/>
    <property type="evidence" value="ECO:0007669"/>
    <property type="project" value="UniProtKB-SubCell"/>
</dbReference>
<dbReference type="AlphaFoldDB" id="A0AA85JWF0"/>
<proteinExistence type="inferred from homology"/>
<organism evidence="7 8">
    <name type="scientific">Trichobilharzia regenti</name>
    <name type="common">Nasal bird schistosome</name>
    <dbReference type="NCBI Taxonomy" id="157069"/>
    <lineage>
        <taxon>Eukaryota</taxon>
        <taxon>Metazoa</taxon>
        <taxon>Spiralia</taxon>
        <taxon>Lophotrochozoa</taxon>
        <taxon>Platyhelminthes</taxon>
        <taxon>Trematoda</taxon>
        <taxon>Digenea</taxon>
        <taxon>Strigeidida</taxon>
        <taxon>Schistosomatoidea</taxon>
        <taxon>Schistosomatidae</taxon>
        <taxon>Trichobilharzia</taxon>
    </lineage>
</organism>
<dbReference type="GO" id="GO:0072659">
    <property type="term" value="P:protein localization to plasma membrane"/>
    <property type="evidence" value="ECO:0007669"/>
    <property type="project" value="TreeGrafter"/>
</dbReference>
<evidence type="ECO:0000256" key="6">
    <source>
        <dbReference type="ARBA" id="ARBA00034482"/>
    </source>
</evidence>